<dbReference type="OrthoDB" id="2967506at2"/>
<comment type="caution">
    <text evidence="1">The sequence shown here is derived from an EMBL/GenBank/DDBJ whole genome shotgun (WGS) entry which is preliminary data.</text>
</comment>
<evidence type="ECO:0000313" key="1">
    <source>
        <dbReference type="EMBL" id="OEF99399.1"/>
    </source>
</evidence>
<protein>
    <recommendedName>
        <fullName evidence="3">Phage-Barnase-EndoU-ColicinE5/D-RelE like nuclease 3 domain-containing protein</fullName>
    </recommendedName>
</protein>
<organism evidence="1 2">
    <name type="scientific">Vulcanibacillus modesticaldus</name>
    <dbReference type="NCBI Taxonomy" id="337097"/>
    <lineage>
        <taxon>Bacteria</taxon>
        <taxon>Bacillati</taxon>
        <taxon>Bacillota</taxon>
        <taxon>Bacilli</taxon>
        <taxon>Bacillales</taxon>
        <taxon>Bacillaceae</taxon>
        <taxon>Vulcanibacillus</taxon>
    </lineage>
</organism>
<dbReference type="AlphaFoldDB" id="A0A1D2YUM8"/>
<evidence type="ECO:0000313" key="2">
    <source>
        <dbReference type="Proteomes" id="UP000243739"/>
    </source>
</evidence>
<reference evidence="1 2" key="1">
    <citation type="submission" date="2016-09" db="EMBL/GenBank/DDBJ databases">
        <title>Draft genome sequence for the type strain of Vulcanibacillus modesticaldus BR, a strictly anaerobic, moderately thermophilic, and nitrate-reducing bacterium from deep sea-hydrothermal vents of the Mid-Atlantic Ridge.</title>
        <authorList>
            <person name="Abin C.A."/>
            <person name="Hollibaugh J.T."/>
        </authorList>
    </citation>
    <scope>NUCLEOTIDE SEQUENCE [LARGE SCALE GENOMIC DNA]</scope>
    <source>
        <strain evidence="1 2">BR</strain>
    </source>
</reference>
<gene>
    <name evidence="1" type="ORF">BHF71_02100</name>
</gene>
<dbReference type="Proteomes" id="UP000243739">
    <property type="component" value="Unassembled WGS sequence"/>
</dbReference>
<keyword evidence="2" id="KW-1185">Reference proteome</keyword>
<accession>A0A1D2YUM8</accession>
<proteinExistence type="predicted"/>
<sequence length="132" mass="15224">MENKYGENEYIFTTTDPIGREIRLKSSTFYKHITGGDHERTEFIGEEETIKKVIEDPKYILPDDPFDSSNTRERYIDLIDLRSFNTLKVLVVIVDHGTNDYGDIVTIMAKSRLNQESIKGGAVYVRTNKTRS</sequence>
<dbReference type="EMBL" id="MIJF01000024">
    <property type="protein sequence ID" value="OEF99399.1"/>
    <property type="molecule type" value="Genomic_DNA"/>
</dbReference>
<evidence type="ECO:0008006" key="3">
    <source>
        <dbReference type="Google" id="ProtNLM"/>
    </source>
</evidence>
<dbReference type="RefSeq" id="WP_069656793.1">
    <property type="nucleotide sequence ID" value="NZ_MIJF01000024.1"/>
</dbReference>
<name>A0A1D2YUM8_9BACI</name>
<dbReference type="STRING" id="337097.BHF71_02100"/>